<dbReference type="PANTHER" id="PTHR21367">
    <property type="entry name" value="ARGININE-TRNA-PROTEIN TRANSFERASE 1"/>
    <property type="match status" value="1"/>
</dbReference>
<dbReference type="GO" id="GO:0004057">
    <property type="term" value="F:arginyl-tRNA--protein transferase activity"/>
    <property type="evidence" value="ECO:0007669"/>
    <property type="project" value="UniProtKB-EC"/>
</dbReference>
<keyword evidence="2 5" id="KW-0808">Transferase</keyword>
<dbReference type="OrthoDB" id="74183at2759"/>
<evidence type="ECO:0000259" key="7">
    <source>
        <dbReference type="Pfam" id="PF04377"/>
    </source>
</evidence>
<dbReference type="STRING" id="299467.A0A443SE77"/>
<protein>
    <recommendedName>
        <fullName evidence="5">Arginyl-tRNA--protein transferase 1</fullName>
        <shortName evidence="5">Arginyltransferase 1</shortName>
        <shortName evidence="5">R-transferase 1</shortName>
        <ecNumber evidence="5">2.3.2.8</ecNumber>
    </recommendedName>
    <alternativeName>
        <fullName evidence="5">Arginine-tRNA--protein transferase 1</fullName>
    </alternativeName>
</protein>
<dbReference type="InterPro" id="IPR007472">
    <property type="entry name" value="N-end_Aminoacyl_Trfase_C"/>
</dbReference>
<keyword evidence="9" id="KW-1185">Reference proteome</keyword>
<dbReference type="PANTHER" id="PTHR21367:SF1">
    <property type="entry name" value="ARGINYL-TRNA--PROTEIN TRANSFERASE 1"/>
    <property type="match status" value="1"/>
</dbReference>
<dbReference type="VEuPathDB" id="VectorBase:LDEU006220"/>
<dbReference type="PIRSF" id="PIRSF037207">
    <property type="entry name" value="ATE1_euk"/>
    <property type="match status" value="1"/>
</dbReference>
<dbReference type="Pfam" id="PF04377">
    <property type="entry name" value="ATE_C"/>
    <property type="match status" value="1"/>
</dbReference>
<proteinExistence type="inferred from homology"/>
<feature type="domain" description="N-end aminoacyl transferase N-terminal" evidence="6">
    <location>
        <begin position="20"/>
        <end position="95"/>
    </location>
</feature>
<keyword evidence="4 5" id="KW-0012">Acyltransferase</keyword>
<dbReference type="SUPFAM" id="SSF55729">
    <property type="entry name" value="Acyl-CoA N-acyltransferases (Nat)"/>
    <property type="match status" value="1"/>
</dbReference>
<dbReference type="Pfam" id="PF04376">
    <property type="entry name" value="ATE_N"/>
    <property type="match status" value="1"/>
</dbReference>
<evidence type="ECO:0000259" key="6">
    <source>
        <dbReference type="Pfam" id="PF04376"/>
    </source>
</evidence>
<comment type="similarity">
    <text evidence="1 5">Belongs to the R-transferase family.</text>
</comment>
<dbReference type="InterPro" id="IPR016181">
    <property type="entry name" value="Acyl_CoA_acyltransferase"/>
</dbReference>
<dbReference type="Proteomes" id="UP000288716">
    <property type="component" value="Unassembled WGS sequence"/>
</dbReference>
<dbReference type="InterPro" id="IPR007471">
    <property type="entry name" value="N-end_Aminoacyl_Trfase_N"/>
</dbReference>
<name>A0A443SE77_9ACAR</name>
<gene>
    <name evidence="8" type="ORF">B4U80_05989</name>
</gene>
<comment type="function">
    <text evidence="5">Involved in the post-translational conjugation of arginine to the N-terminal aspartate or glutamate of a protein. This arginylation is required for degradation of the protein via the ubiquitin pathway.</text>
</comment>
<accession>A0A443SE77</accession>
<dbReference type="InterPro" id="IPR030700">
    <property type="entry name" value="N-end_Aminoacyl_Trfase"/>
</dbReference>
<comment type="catalytic activity">
    <reaction evidence="5">
        <text>an N-terminal L-alpha-aminoacyl-[protein] + L-arginyl-tRNA(Arg) = an N-terminal L-arginyl-L-aminoacyl-[protein] + tRNA(Arg) + H(+)</text>
        <dbReference type="Rhea" id="RHEA:10208"/>
        <dbReference type="Rhea" id="RHEA-COMP:9658"/>
        <dbReference type="Rhea" id="RHEA-COMP:9673"/>
        <dbReference type="Rhea" id="RHEA-COMP:10636"/>
        <dbReference type="Rhea" id="RHEA-COMP:10638"/>
        <dbReference type="ChEBI" id="CHEBI:15378"/>
        <dbReference type="ChEBI" id="CHEBI:78442"/>
        <dbReference type="ChEBI" id="CHEBI:78513"/>
        <dbReference type="ChEBI" id="CHEBI:78597"/>
        <dbReference type="ChEBI" id="CHEBI:83562"/>
        <dbReference type="EC" id="2.3.2.8"/>
    </reaction>
</comment>
<evidence type="ECO:0000256" key="3">
    <source>
        <dbReference type="ARBA" id="ARBA00022786"/>
    </source>
</evidence>
<comment type="caution">
    <text evidence="8">The sequence shown here is derived from an EMBL/GenBank/DDBJ whole genome shotgun (WGS) entry which is preliminary data.</text>
</comment>
<evidence type="ECO:0000256" key="1">
    <source>
        <dbReference type="ARBA" id="ARBA00009991"/>
    </source>
</evidence>
<dbReference type="InterPro" id="IPR017137">
    <property type="entry name" value="Arg-tRNA-P_Trfase_1_euk"/>
</dbReference>
<dbReference type="AlphaFoldDB" id="A0A443SE77"/>
<evidence type="ECO:0000256" key="4">
    <source>
        <dbReference type="ARBA" id="ARBA00023315"/>
    </source>
</evidence>
<sequence>MNSNRGIVEYFGSSFASDYCGYCKGKKPSGVDSGKCRAGVWAHFLTANNYQLMIDRGWRRSGKYCYKPDLKKSCCPPYTIKCDVLNFKLSKSQKKILNNVYRFLVFGDKRNIASTNNPTARAIQSDTTTVPKSECVSGRRLSDCDMKAIKSDGSRGQKAKYLRFQHSVKKTMDKQQCDRETALILVKERREKRNINRREKPLKDRINFTLPAKSAHKLDVRFVSTMNDEYQKDVDVSHKVYEMYQRTIHGDKPEECAKKQFCRFLINTPLEKEEFVVNVNGKSESYFPTSYGSYHMQYWLDDELIAVGVIDILPKCVSSVYFYYNPNYEFLSLGTYSALREIQLVQSLNTVNEQIQEYYMGFYIHSCPKMRYKRKYFPSFLLCPETFTWIPAEHCISLLDKNEYNRLQSDQSVTDEDINGIGDEDILILFDNQLVTYSVYKLMTGSEDQAEVYEFAKLMGKNCVSNVLLYRSN</sequence>
<dbReference type="EC" id="2.3.2.8" evidence="5"/>
<reference evidence="8 9" key="1">
    <citation type="journal article" date="2018" name="Gigascience">
        <title>Genomes of trombidid mites reveal novel predicted allergens and laterally-transferred genes associated with secondary metabolism.</title>
        <authorList>
            <person name="Dong X."/>
            <person name="Chaisiri K."/>
            <person name="Xia D."/>
            <person name="Armstrong S.D."/>
            <person name="Fang Y."/>
            <person name="Donnelly M.J."/>
            <person name="Kadowaki T."/>
            <person name="McGarry J.W."/>
            <person name="Darby A.C."/>
            <person name="Makepeace B.L."/>
        </authorList>
    </citation>
    <scope>NUCLEOTIDE SEQUENCE [LARGE SCALE GENOMIC DNA]</scope>
    <source>
        <strain evidence="8">UoL-UT</strain>
    </source>
</reference>
<evidence type="ECO:0000256" key="2">
    <source>
        <dbReference type="ARBA" id="ARBA00022679"/>
    </source>
</evidence>
<evidence type="ECO:0000256" key="5">
    <source>
        <dbReference type="PIRNR" id="PIRNR037207"/>
    </source>
</evidence>
<evidence type="ECO:0000313" key="8">
    <source>
        <dbReference type="EMBL" id="RWS25819.1"/>
    </source>
</evidence>
<keyword evidence="3 5" id="KW-0833">Ubl conjugation pathway</keyword>
<evidence type="ECO:0000313" key="9">
    <source>
        <dbReference type="Proteomes" id="UP000288716"/>
    </source>
</evidence>
<organism evidence="8 9">
    <name type="scientific">Leptotrombidium deliense</name>
    <dbReference type="NCBI Taxonomy" id="299467"/>
    <lineage>
        <taxon>Eukaryota</taxon>
        <taxon>Metazoa</taxon>
        <taxon>Ecdysozoa</taxon>
        <taxon>Arthropoda</taxon>
        <taxon>Chelicerata</taxon>
        <taxon>Arachnida</taxon>
        <taxon>Acari</taxon>
        <taxon>Acariformes</taxon>
        <taxon>Trombidiformes</taxon>
        <taxon>Prostigmata</taxon>
        <taxon>Anystina</taxon>
        <taxon>Parasitengona</taxon>
        <taxon>Trombiculoidea</taxon>
        <taxon>Trombiculidae</taxon>
        <taxon>Leptotrombidium</taxon>
    </lineage>
</organism>
<dbReference type="GO" id="GO:0005737">
    <property type="term" value="C:cytoplasm"/>
    <property type="evidence" value="ECO:0007669"/>
    <property type="project" value="TreeGrafter"/>
</dbReference>
<dbReference type="EMBL" id="NCKV01003353">
    <property type="protein sequence ID" value="RWS25819.1"/>
    <property type="molecule type" value="Genomic_DNA"/>
</dbReference>
<feature type="domain" description="N-end rule aminoacyl transferase C-terminal" evidence="7">
    <location>
        <begin position="238"/>
        <end position="383"/>
    </location>
</feature>